<sequence>MAAMNMKMKSPRLLRFELIAHKFDSISTVVYVALDTVFLPFEAIQSIHLWFNGEISGRRCVKTVVDATAAVAGGIGGAAVGASVGAVGGPVGSIIGGIIGGFFGSSVANAISDHLTQRIFDLPKSIAVERAYNFLGVRQSALNYDINQSFRRLASQYHPDARYGDKKLFMELQSNMQLITEDRKRNFRQ</sequence>
<dbReference type="PANTHER" id="PTHR21525">
    <property type="entry name" value="MOTILE SPERM PROTEIN"/>
    <property type="match status" value="1"/>
</dbReference>
<dbReference type="Proteomes" id="UP000887577">
    <property type="component" value="Unplaced"/>
</dbReference>
<dbReference type="WBParaSite" id="PSU_v2.g9419.t1">
    <property type="protein sequence ID" value="PSU_v2.g9419.t1"/>
    <property type="gene ID" value="PSU_v2.g9419"/>
</dbReference>
<dbReference type="Gene3D" id="1.10.287.110">
    <property type="entry name" value="DnaJ domain"/>
    <property type="match status" value="1"/>
</dbReference>
<proteinExistence type="predicted"/>
<keyword evidence="2" id="KW-1185">Reference proteome</keyword>
<accession>A0A914ZAS1</accession>
<dbReference type="InterPro" id="IPR036869">
    <property type="entry name" value="J_dom_sf"/>
</dbReference>
<dbReference type="CDD" id="cd06257">
    <property type="entry name" value="DnaJ"/>
    <property type="match status" value="1"/>
</dbReference>
<reference evidence="3" key="1">
    <citation type="submission" date="2022-11" db="UniProtKB">
        <authorList>
            <consortium name="WormBaseParasite"/>
        </authorList>
    </citation>
    <scope>IDENTIFICATION</scope>
</reference>
<protein>
    <submittedName>
        <fullName evidence="3">J domain-containing protein</fullName>
    </submittedName>
</protein>
<dbReference type="AlphaFoldDB" id="A0A914ZAS1"/>
<dbReference type="PRINTS" id="PR00625">
    <property type="entry name" value="JDOMAIN"/>
</dbReference>
<name>A0A914ZAS1_9BILA</name>
<organism evidence="2 3">
    <name type="scientific">Panagrolaimus superbus</name>
    <dbReference type="NCBI Taxonomy" id="310955"/>
    <lineage>
        <taxon>Eukaryota</taxon>
        <taxon>Metazoa</taxon>
        <taxon>Ecdysozoa</taxon>
        <taxon>Nematoda</taxon>
        <taxon>Chromadorea</taxon>
        <taxon>Rhabditida</taxon>
        <taxon>Tylenchina</taxon>
        <taxon>Panagrolaimomorpha</taxon>
        <taxon>Panagrolaimoidea</taxon>
        <taxon>Panagrolaimidae</taxon>
        <taxon>Panagrolaimus</taxon>
    </lineage>
</organism>
<dbReference type="InterPro" id="IPR001623">
    <property type="entry name" value="DnaJ_domain"/>
</dbReference>
<dbReference type="SUPFAM" id="SSF46565">
    <property type="entry name" value="Chaperone J-domain"/>
    <property type="match status" value="1"/>
</dbReference>
<evidence type="ECO:0000259" key="1">
    <source>
        <dbReference type="PROSITE" id="PS50076"/>
    </source>
</evidence>
<dbReference type="Pfam" id="PF00226">
    <property type="entry name" value="DnaJ"/>
    <property type="match status" value="1"/>
</dbReference>
<evidence type="ECO:0000313" key="2">
    <source>
        <dbReference type="Proteomes" id="UP000887577"/>
    </source>
</evidence>
<evidence type="ECO:0000313" key="3">
    <source>
        <dbReference type="WBParaSite" id="PSU_v2.g9419.t1"/>
    </source>
</evidence>
<dbReference type="PANTHER" id="PTHR21525:SF9">
    <property type="entry name" value="CHANNEL_COLICIN DOMAIN-CONTAINING PROTEIN"/>
    <property type="match status" value="1"/>
</dbReference>
<feature type="domain" description="J" evidence="1">
    <location>
        <begin position="130"/>
        <end position="189"/>
    </location>
</feature>
<dbReference type="PROSITE" id="PS50076">
    <property type="entry name" value="DNAJ_2"/>
    <property type="match status" value="1"/>
</dbReference>
<dbReference type="SMART" id="SM00271">
    <property type="entry name" value="DnaJ"/>
    <property type="match status" value="1"/>
</dbReference>